<evidence type="ECO:0000256" key="1">
    <source>
        <dbReference type="SAM" id="Phobius"/>
    </source>
</evidence>
<dbReference type="EMBL" id="MHNW01000014">
    <property type="protein sequence ID" value="OGZ53653.1"/>
    <property type="molecule type" value="Genomic_DNA"/>
</dbReference>
<dbReference type="AlphaFoldDB" id="A0A1G2GTX4"/>
<gene>
    <name evidence="2" type="ORF">A3B25_01235</name>
</gene>
<name>A0A1G2GTX4_9BACT</name>
<organism evidence="2 3">
    <name type="scientific">Candidatus Ryanbacteria bacterium RIFCSPLOWO2_01_FULL_48_26</name>
    <dbReference type="NCBI Taxonomy" id="1802126"/>
    <lineage>
        <taxon>Bacteria</taxon>
        <taxon>Candidatus Ryaniibacteriota</taxon>
    </lineage>
</organism>
<protein>
    <submittedName>
        <fullName evidence="2">Uncharacterized protein</fullName>
    </submittedName>
</protein>
<feature type="transmembrane region" description="Helical" evidence="1">
    <location>
        <begin position="35"/>
        <end position="53"/>
    </location>
</feature>
<keyword evidence="1" id="KW-0812">Transmembrane</keyword>
<comment type="caution">
    <text evidence="2">The sequence shown here is derived from an EMBL/GenBank/DDBJ whole genome shotgun (WGS) entry which is preliminary data.</text>
</comment>
<keyword evidence="1" id="KW-1133">Transmembrane helix</keyword>
<keyword evidence="1" id="KW-0472">Membrane</keyword>
<sequence>MANWILQFWQIFCSGLGIEFLQLRRLLGRSPDRSVWVLTNFNFLIHIFLFARIRKSKNWCI</sequence>
<proteinExistence type="predicted"/>
<reference evidence="2 3" key="1">
    <citation type="journal article" date="2016" name="Nat. Commun.">
        <title>Thousands of microbial genomes shed light on interconnected biogeochemical processes in an aquifer system.</title>
        <authorList>
            <person name="Anantharaman K."/>
            <person name="Brown C.T."/>
            <person name="Hug L.A."/>
            <person name="Sharon I."/>
            <person name="Castelle C.J."/>
            <person name="Probst A.J."/>
            <person name="Thomas B.C."/>
            <person name="Singh A."/>
            <person name="Wilkins M.J."/>
            <person name="Karaoz U."/>
            <person name="Brodie E.L."/>
            <person name="Williams K.H."/>
            <person name="Hubbard S.S."/>
            <person name="Banfield J.F."/>
        </authorList>
    </citation>
    <scope>NUCLEOTIDE SEQUENCE [LARGE SCALE GENOMIC DNA]</scope>
</reference>
<evidence type="ECO:0000313" key="3">
    <source>
        <dbReference type="Proteomes" id="UP000179106"/>
    </source>
</evidence>
<dbReference type="Proteomes" id="UP000179106">
    <property type="component" value="Unassembled WGS sequence"/>
</dbReference>
<accession>A0A1G2GTX4</accession>
<evidence type="ECO:0000313" key="2">
    <source>
        <dbReference type="EMBL" id="OGZ53653.1"/>
    </source>
</evidence>